<dbReference type="AlphaFoldDB" id="A0A2V1DM11"/>
<evidence type="ECO:0000256" key="1">
    <source>
        <dbReference type="SAM" id="Phobius"/>
    </source>
</evidence>
<sequence length="224" mass="24613">MPTKLMMIFVGLDFIFAGCGGLLLGFTLTSEQRMRETPTIENVISNILLGQCPLTAGVVNAIFIFVTFLLSLPGLFLPTNRGWLRTQGWLVVFCAIFTLGLGLAVWVETLQTRTGLSHIWAKETPLVQSLLQQKFNCCGYFNSTSPPFQQDGTCINSLVAAQKGGCIGPFSSASNRYLDLIFTAAFGIVGVDTLLVLCVAMVLKYRQEQERYRHIDEKNGMGGL</sequence>
<feature type="transmembrane region" description="Helical" evidence="1">
    <location>
        <begin position="48"/>
        <end position="77"/>
    </location>
</feature>
<dbReference type="EMBL" id="KZ805396">
    <property type="protein sequence ID" value="PVH99247.1"/>
    <property type="molecule type" value="Genomic_DNA"/>
</dbReference>
<keyword evidence="1" id="KW-1133">Transmembrane helix</keyword>
<feature type="transmembrane region" description="Helical" evidence="1">
    <location>
        <begin position="180"/>
        <end position="203"/>
    </location>
</feature>
<feature type="transmembrane region" description="Helical" evidence="1">
    <location>
        <begin position="89"/>
        <end position="107"/>
    </location>
</feature>
<feature type="transmembrane region" description="Helical" evidence="1">
    <location>
        <begin position="7"/>
        <end position="28"/>
    </location>
</feature>
<keyword evidence="1" id="KW-0812">Transmembrane</keyword>
<organism evidence="2 3">
    <name type="scientific">Periconia macrospinosa</name>
    <dbReference type="NCBI Taxonomy" id="97972"/>
    <lineage>
        <taxon>Eukaryota</taxon>
        <taxon>Fungi</taxon>
        <taxon>Dikarya</taxon>
        <taxon>Ascomycota</taxon>
        <taxon>Pezizomycotina</taxon>
        <taxon>Dothideomycetes</taxon>
        <taxon>Pleosporomycetidae</taxon>
        <taxon>Pleosporales</taxon>
        <taxon>Massarineae</taxon>
        <taxon>Periconiaceae</taxon>
        <taxon>Periconia</taxon>
    </lineage>
</organism>
<keyword evidence="3" id="KW-1185">Reference proteome</keyword>
<dbReference type="Proteomes" id="UP000244855">
    <property type="component" value="Unassembled WGS sequence"/>
</dbReference>
<proteinExistence type="predicted"/>
<accession>A0A2V1DM11</accession>
<name>A0A2V1DM11_9PLEO</name>
<evidence type="ECO:0000313" key="2">
    <source>
        <dbReference type="EMBL" id="PVH99247.1"/>
    </source>
</evidence>
<keyword evidence="1" id="KW-0472">Membrane</keyword>
<dbReference type="OrthoDB" id="2279611at2759"/>
<dbReference type="STRING" id="97972.A0A2V1DM11"/>
<gene>
    <name evidence="2" type="ORF">DM02DRAFT_643126</name>
</gene>
<protein>
    <submittedName>
        <fullName evidence="2">Tetraspanin</fullName>
    </submittedName>
</protein>
<evidence type="ECO:0000313" key="3">
    <source>
        <dbReference type="Proteomes" id="UP000244855"/>
    </source>
</evidence>
<reference evidence="2 3" key="1">
    <citation type="journal article" date="2018" name="Sci. Rep.">
        <title>Comparative genomics provides insights into the lifestyle and reveals functional heterogeneity of dark septate endophytic fungi.</title>
        <authorList>
            <person name="Knapp D.G."/>
            <person name="Nemeth J.B."/>
            <person name="Barry K."/>
            <person name="Hainaut M."/>
            <person name="Henrissat B."/>
            <person name="Johnson J."/>
            <person name="Kuo A."/>
            <person name="Lim J.H.P."/>
            <person name="Lipzen A."/>
            <person name="Nolan M."/>
            <person name="Ohm R.A."/>
            <person name="Tamas L."/>
            <person name="Grigoriev I.V."/>
            <person name="Spatafora J.W."/>
            <person name="Nagy L.G."/>
            <person name="Kovacs G.M."/>
        </authorList>
    </citation>
    <scope>NUCLEOTIDE SEQUENCE [LARGE SCALE GENOMIC DNA]</scope>
    <source>
        <strain evidence="2 3">DSE2036</strain>
    </source>
</reference>